<keyword evidence="3" id="KW-1185">Reference proteome</keyword>
<comment type="caution">
    <text evidence="2">The sequence shown here is derived from an EMBL/GenBank/DDBJ whole genome shotgun (WGS) entry which is preliminary data.</text>
</comment>
<evidence type="ECO:0000313" key="3">
    <source>
        <dbReference type="Proteomes" id="UP000194873"/>
    </source>
</evidence>
<evidence type="ECO:0000313" key="2">
    <source>
        <dbReference type="EMBL" id="OUJ73134.1"/>
    </source>
</evidence>
<proteinExistence type="predicted"/>
<dbReference type="Proteomes" id="UP000194873">
    <property type="component" value="Unassembled WGS sequence"/>
</dbReference>
<dbReference type="OrthoDB" id="874053at2"/>
<dbReference type="AlphaFoldDB" id="A0A243WBW2"/>
<name>A0A243WBW2_9BACT</name>
<organism evidence="2 3">
    <name type="scientific">Hymenobacter crusticola</name>
    <dbReference type="NCBI Taxonomy" id="1770526"/>
    <lineage>
        <taxon>Bacteria</taxon>
        <taxon>Pseudomonadati</taxon>
        <taxon>Bacteroidota</taxon>
        <taxon>Cytophagia</taxon>
        <taxon>Cytophagales</taxon>
        <taxon>Hymenobacteraceae</taxon>
        <taxon>Hymenobacter</taxon>
    </lineage>
</organism>
<keyword evidence="1" id="KW-0732">Signal</keyword>
<accession>A0A243WBW2</accession>
<gene>
    <name evidence="2" type="ORF">BXP70_14970</name>
</gene>
<dbReference type="RefSeq" id="WP_143436513.1">
    <property type="nucleotide sequence ID" value="NZ_MTSE01000007.1"/>
</dbReference>
<protein>
    <recommendedName>
        <fullName evidence="4">Outer membrane protein beta-barrel domain-containing protein</fullName>
    </recommendedName>
</protein>
<evidence type="ECO:0008006" key="4">
    <source>
        <dbReference type="Google" id="ProtNLM"/>
    </source>
</evidence>
<reference evidence="2 3" key="1">
    <citation type="submission" date="2017-01" db="EMBL/GenBank/DDBJ databases">
        <title>A new Hymenobacter.</title>
        <authorList>
            <person name="Liang Y."/>
            <person name="Feng F."/>
        </authorList>
    </citation>
    <scope>NUCLEOTIDE SEQUENCE [LARGE SCALE GENOMIC DNA]</scope>
    <source>
        <strain evidence="2">MIMBbqt21</strain>
    </source>
</reference>
<feature type="chain" id="PRO_5012806070" description="Outer membrane protein beta-barrel domain-containing protein" evidence="1">
    <location>
        <begin position="20"/>
        <end position="302"/>
    </location>
</feature>
<feature type="signal peptide" evidence="1">
    <location>
        <begin position="1"/>
        <end position="19"/>
    </location>
</feature>
<dbReference type="EMBL" id="MTSE01000007">
    <property type="protein sequence ID" value="OUJ73134.1"/>
    <property type="molecule type" value="Genomic_DNA"/>
</dbReference>
<sequence length="302" mass="32629">MKTASLFCLLALAATACTAPRTIVSSGKVTPRGEFKVGGNVSFNVATSTLGQAGSAVKNFAQAAANKDTIRYSASVDKLQAAALSYILDPVQPTSDFYLRYGVIDRLDVGYKYAFGSHVFDAMYQFLGPVGTPERPGGQAGATYGSIGLQYATQRAKLPSIPYLDNISDVLRLNASRHDLIVPLVFSTSFGPEEQAGALSYGLVYSHTFLRYGFEAPKIYNSAGSSQLPTLPAQRKSFSSYGGFLSIKLGYRYAYVVPAVAIYYQNYGTYQLLNNKTTQLDGFTIIPSIGLQFRIPSATARR</sequence>
<dbReference type="PROSITE" id="PS51257">
    <property type="entry name" value="PROKAR_LIPOPROTEIN"/>
    <property type="match status" value="1"/>
</dbReference>
<evidence type="ECO:0000256" key="1">
    <source>
        <dbReference type="SAM" id="SignalP"/>
    </source>
</evidence>